<gene>
    <name evidence="5" type="ORF">FNJ60_02480</name>
</gene>
<keyword evidence="2" id="KW-0175">Coiled coil</keyword>
<dbReference type="Gene3D" id="3.30.1330.60">
    <property type="entry name" value="OmpA-like domain"/>
    <property type="match status" value="1"/>
</dbReference>
<name>A0A5D3EFJ5_9BACE</name>
<keyword evidence="3" id="KW-0732">Signal</keyword>
<feature type="coiled-coil region" evidence="2">
    <location>
        <begin position="239"/>
        <end position="273"/>
    </location>
</feature>
<dbReference type="EMBL" id="VKLW01000004">
    <property type="protein sequence ID" value="TYK34944.1"/>
    <property type="molecule type" value="Genomic_DNA"/>
</dbReference>
<evidence type="ECO:0000256" key="2">
    <source>
        <dbReference type="SAM" id="Coils"/>
    </source>
</evidence>
<dbReference type="GO" id="GO:0016020">
    <property type="term" value="C:membrane"/>
    <property type="evidence" value="ECO:0007669"/>
    <property type="project" value="UniProtKB-UniRule"/>
</dbReference>
<dbReference type="RefSeq" id="WP_148727187.1">
    <property type="nucleotide sequence ID" value="NZ_CP197398.1"/>
</dbReference>
<dbReference type="InterPro" id="IPR036737">
    <property type="entry name" value="OmpA-like_sf"/>
</dbReference>
<feature type="domain" description="OmpA-like" evidence="4">
    <location>
        <begin position="277"/>
        <end position="387"/>
    </location>
</feature>
<evidence type="ECO:0000259" key="4">
    <source>
        <dbReference type="PROSITE" id="PS51123"/>
    </source>
</evidence>
<dbReference type="CDD" id="cd07185">
    <property type="entry name" value="OmpA_C-like"/>
    <property type="match status" value="1"/>
</dbReference>
<feature type="chain" id="PRO_5030116292" evidence="3">
    <location>
        <begin position="20"/>
        <end position="387"/>
    </location>
</feature>
<dbReference type="PROSITE" id="PS51123">
    <property type="entry name" value="OMPA_2"/>
    <property type="match status" value="1"/>
</dbReference>
<organism evidence="5 6">
    <name type="scientific">Bacteroides pyogenes</name>
    <dbReference type="NCBI Taxonomy" id="310300"/>
    <lineage>
        <taxon>Bacteria</taxon>
        <taxon>Pseudomonadati</taxon>
        <taxon>Bacteroidota</taxon>
        <taxon>Bacteroidia</taxon>
        <taxon>Bacteroidales</taxon>
        <taxon>Bacteroidaceae</taxon>
        <taxon>Bacteroides</taxon>
    </lineage>
</organism>
<evidence type="ECO:0000256" key="3">
    <source>
        <dbReference type="SAM" id="SignalP"/>
    </source>
</evidence>
<protein>
    <submittedName>
        <fullName evidence="5">OmpA family protein</fullName>
    </submittedName>
</protein>
<dbReference type="AlphaFoldDB" id="A0A5D3EFJ5"/>
<dbReference type="InterPro" id="IPR006665">
    <property type="entry name" value="OmpA-like"/>
</dbReference>
<proteinExistence type="predicted"/>
<evidence type="ECO:0000313" key="5">
    <source>
        <dbReference type="EMBL" id="TYK34944.1"/>
    </source>
</evidence>
<accession>A0A5D3EFJ5</accession>
<dbReference type="Pfam" id="PF00691">
    <property type="entry name" value="OmpA"/>
    <property type="match status" value="1"/>
</dbReference>
<reference evidence="5 6" key="1">
    <citation type="submission" date="2019-07" db="EMBL/GenBank/DDBJ databases">
        <title>Draft Genome Sequences of Bacteroides pyogenes Strains Isolated from the Uterus Holstein Dairy Cows with Metritis.</title>
        <authorList>
            <person name="Cunha F."/>
            <person name="Galvao K.N."/>
            <person name="Jeon S.J."/>
            <person name="Jeong K.C."/>
        </authorList>
    </citation>
    <scope>NUCLEOTIDE SEQUENCE [LARGE SCALE GENOMIC DNA]</scope>
    <source>
        <strain evidence="5 6">KG-31</strain>
    </source>
</reference>
<keyword evidence="1" id="KW-0472">Membrane</keyword>
<evidence type="ECO:0000256" key="1">
    <source>
        <dbReference type="PROSITE-ProRule" id="PRU00473"/>
    </source>
</evidence>
<dbReference type="SUPFAM" id="SSF103088">
    <property type="entry name" value="OmpA-like"/>
    <property type="match status" value="1"/>
</dbReference>
<dbReference type="Proteomes" id="UP000324383">
    <property type="component" value="Unassembled WGS sequence"/>
</dbReference>
<keyword evidence="6" id="KW-1185">Reference proteome</keyword>
<sequence>MKKRFITAVLIFMSVCAVAQQKENRDADGKILRGPYETNKTFDNWFFSVGGGVNIYEGEYDSKADFSKRLAPALDVSIGKWITPWSGVRLQFAGLKVKGATQPGAIFAAGTEKDYTKKKFDVMTVHADYLWNLSNVMLGYNSKRVWNFIPYGGFGWVQAKGNGHEDNELAAFVGILNTFRLGKRVDLTLEGRQMLVNQRLDGVVGGAKVEGMSSVTLGLNFKLGKTDFNRVTMPEPVDFSSYNDRINDLRAQNDKLRADNQQLSDELIAARNRQPETVTEVITAPLALFFEIGKAKLDSKELTNLDYYATHIMKADANKTFTLIGSADKDTGTKAWNQKLSEKRADYVYNLLVEKYGIPADRLVKRAEGDTNNRFKEAVLNRVVIVE</sequence>
<comment type="caution">
    <text evidence="5">The sequence shown here is derived from an EMBL/GenBank/DDBJ whole genome shotgun (WGS) entry which is preliminary data.</text>
</comment>
<feature type="signal peptide" evidence="3">
    <location>
        <begin position="1"/>
        <end position="19"/>
    </location>
</feature>
<evidence type="ECO:0000313" key="6">
    <source>
        <dbReference type="Proteomes" id="UP000324383"/>
    </source>
</evidence>